<dbReference type="InterPro" id="IPR007815">
    <property type="entry name" value="Emycin_Estase"/>
</dbReference>
<dbReference type="PIRSF" id="PIRSF036794">
    <property type="entry name" value="UCP_erythr_ester"/>
    <property type="match status" value="1"/>
</dbReference>
<dbReference type="GO" id="GO:0046677">
    <property type="term" value="P:response to antibiotic"/>
    <property type="evidence" value="ECO:0007669"/>
    <property type="project" value="InterPro"/>
</dbReference>
<evidence type="ECO:0000313" key="1">
    <source>
        <dbReference type="EMBL" id="CAA9518676.1"/>
    </source>
</evidence>
<reference evidence="1" key="1">
    <citation type="submission" date="2020-02" db="EMBL/GenBank/DDBJ databases">
        <authorList>
            <person name="Meier V. D."/>
        </authorList>
    </citation>
    <scope>NUCLEOTIDE SEQUENCE</scope>
    <source>
        <strain evidence="1">AVDCRST_MAG62</strain>
    </source>
</reference>
<dbReference type="Pfam" id="PF05139">
    <property type="entry name" value="Erythro_esteras"/>
    <property type="match status" value="1"/>
</dbReference>
<name>A0A6J4TAZ8_9SPHN</name>
<dbReference type="PANTHER" id="PTHR31299">
    <property type="entry name" value="ESTERASE, PUTATIVE (AFU_ORTHOLOGUE AFUA_1G05850)-RELATED"/>
    <property type="match status" value="1"/>
</dbReference>
<dbReference type="GO" id="GO:0032259">
    <property type="term" value="P:methylation"/>
    <property type="evidence" value="ECO:0007669"/>
    <property type="project" value="UniProtKB-KW"/>
</dbReference>
<dbReference type="InterPro" id="IPR052036">
    <property type="entry name" value="Hydrolase/PRTase-associated"/>
</dbReference>
<proteinExistence type="predicted"/>
<dbReference type="SUPFAM" id="SSF159501">
    <property type="entry name" value="EreA/ChaN-like"/>
    <property type="match status" value="1"/>
</dbReference>
<keyword evidence="1" id="KW-0808">Transferase</keyword>
<dbReference type="Gene3D" id="3.40.1660.10">
    <property type="entry name" value="EreA-like (biosynthetic domain)"/>
    <property type="match status" value="1"/>
</dbReference>
<accession>A0A6J4TAZ8</accession>
<protein>
    <submittedName>
        <fullName evidence="1">Protein-L-isoaspartate O-methyltransferase</fullName>
        <ecNumber evidence="1">2.1.1.77</ecNumber>
    </submittedName>
</protein>
<dbReference type="Gene3D" id="1.20.1440.30">
    <property type="entry name" value="Biosynthetic Protein domain"/>
    <property type="match status" value="1"/>
</dbReference>
<dbReference type="EMBL" id="CADCWB010000122">
    <property type="protein sequence ID" value="CAA9518676.1"/>
    <property type="molecule type" value="Genomic_DNA"/>
</dbReference>
<organism evidence="1">
    <name type="scientific">uncultured Sphingomonas sp</name>
    <dbReference type="NCBI Taxonomy" id="158754"/>
    <lineage>
        <taxon>Bacteria</taxon>
        <taxon>Pseudomonadati</taxon>
        <taxon>Pseudomonadota</taxon>
        <taxon>Alphaproteobacteria</taxon>
        <taxon>Sphingomonadales</taxon>
        <taxon>Sphingomonadaceae</taxon>
        <taxon>Sphingomonas</taxon>
        <taxon>environmental samples</taxon>
    </lineage>
</organism>
<dbReference type="Gene3D" id="3.30.1870.10">
    <property type="entry name" value="EreA-like, domain 2"/>
    <property type="match status" value="1"/>
</dbReference>
<dbReference type="AlphaFoldDB" id="A0A6J4TAZ8"/>
<gene>
    <name evidence="1" type="ORF">AVDCRST_MAG62-976</name>
</gene>
<dbReference type="InterPro" id="IPR014622">
    <property type="entry name" value="UCP036794_erythomycin"/>
</dbReference>
<dbReference type="EC" id="2.1.1.77" evidence="1"/>
<sequence>MDLLTETKPSDTIAAAAIRLPEVDDPGFAEAFDRFADARVVLLGEASHGTSEFYRARAAITRRLVEQHGFTIVALEADWPDAAQLDRFVRHRGRRKGEELAFQRFPSWMWRNAEFDGFIRWLHEHNRPLADGAQAGLYGLDLYNLHDSMQAVIDFLEEKEPALAEEARQRYSCLAPFSRDPARYGAVAMSAGYAFCADGAVAMLRELLEQQCLGGDCDEWLDAAANARLVKNAEAYYRAMFEGADDSWNRRDTHMLETLCQLLDAKGPDAKAVVWAHNSHIGDARATGMGRTRGELNLGQLAKERFGDQARLVGFGTHSGTVAAAEDWDGPLRIKQVRPSRADSYERLCHDTGLPRFLLDLREDAPAPLEEERLERYIGVIYRPETERWSHYVESVLAEQFDGWVWFDETRAVTPLSDVHGAGEAEMWPFGV</sequence>
<dbReference type="PANTHER" id="PTHR31299:SF0">
    <property type="entry name" value="ESTERASE, PUTATIVE (AFU_ORTHOLOGUE AFUA_1G05850)-RELATED"/>
    <property type="match status" value="1"/>
</dbReference>
<dbReference type="GO" id="GO:0004719">
    <property type="term" value="F:protein-L-isoaspartate (D-aspartate) O-methyltransferase activity"/>
    <property type="evidence" value="ECO:0007669"/>
    <property type="project" value="UniProtKB-EC"/>
</dbReference>
<keyword evidence="1" id="KW-0489">Methyltransferase</keyword>
<dbReference type="CDD" id="cd14728">
    <property type="entry name" value="Ere-like"/>
    <property type="match status" value="1"/>
</dbReference>